<evidence type="ECO:0000256" key="1">
    <source>
        <dbReference type="SAM" id="MobiDB-lite"/>
    </source>
</evidence>
<name>A0A8S9K6X5_BRACR</name>
<feature type="region of interest" description="Disordered" evidence="1">
    <location>
        <begin position="22"/>
        <end position="47"/>
    </location>
</feature>
<gene>
    <name evidence="2" type="ORF">F2Q70_00038182</name>
</gene>
<comment type="caution">
    <text evidence="2">The sequence shown here is derived from an EMBL/GenBank/DDBJ whole genome shotgun (WGS) entry which is preliminary data.</text>
</comment>
<protein>
    <submittedName>
        <fullName evidence="2">Uncharacterized protein</fullName>
    </submittedName>
</protein>
<proteinExistence type="predicted"/>
<dbReference type="EMBL" id="QGKY02000190">
    <property type="protein sequence ID" value="KAF2589398.1"/>
    <property type="molecule type" value="Genomic_DNA"/>
</dbReference>
<accession>A0A8S9K6X5</accession>
<dbReference type="AlphaFoldDB" id="A0A8S9K6X5"/>
<reference evidence="2" key="1">
    <citation type="submission" date="2019-12" db="EMBL/GenBank/DDBJ databases">
        <title>Genome sequencing and annotation of Brassica cretica.</title>
        <authorList>
            <person name="Studholme D.J."/>
            <person name="Sarris P.F."/>
        </authorList>
    </citation>
    <scope>NUCLEOTIDE SEQUENCE</scope>
    <source>
        <strain evidence="2">PFS-102/07</strain>
        <tissue evidence="2">Leaf</tissue>
    </source>
</reference>
<sequence>MDSWSLEISRVTRRLFKDPAITRGPGGRTKIRRSSGNPEVVGEPRGGMGTRRFFDRFGDRNWKPEVAWEPGGSSLDPEISDWNPEAMWELGDLEVFDWNPEAIGELGGSCSDGPRCSLGCTGILGSFDSILRLAHTHSCFMSHTHFDFVDVQLWSCHFWEGLARIGGLWRPDPARMPSLSIMISLLPL</sequence>
<organism evidence="2">
    <name type="scientific">Brassica cretica</name>
    <name type="common">Mustard</name>
    <dbReference type="NCBI Taxonomy" id="69181"/>
    <lineage>
        <taxon>Eukaryota</taxon>
        <taxon>Viridiplantae</taxon>
        <taxon>Streptophyta</taxon>
        <taxon>Embryophyta</taxon>
        <taxon>Tracheophyta</taxon>
        <taxon>Spermatophyta</taxon>
        <taxon>Magnoliopsida</taxon>
        <taxon>eudicotyledons</taxon>
        <taxon>Gunneridae</taxon>
        <taxon>Pentapetalae</taxon>
        <taxon>rosids</taxon>
        <taxon>malvids</taxon>
        <taxon>Brassicales</taxon>
        <taxon>Brassicaceae</taxon>
        <taxon>Brassiceae</taxon>
        <taxon>Brassica</taxon>
    </lineage>
</organism>
<evidence type="ECO:0000313" key="2">
    <source>
        <dbReference type="EMBL" id="KAF2589398.1"/>
    </source>
</evidence>